<protein>
    <submittedName>
        <fullName evidence="2">Uncharacterized protein</fullName>
    </submittedName>
</protein>
<evidence type="ECO:0000313" key="2">
    <source>
        <dbReference type="EMBL" id="SSA40465.1"/>
    </source>
</evidence>
<dbReference type="AlphaFoldDB" id="A0A2Y9A8E4"/>
<dbReference type="EMBL" id="UETB01000004">
    <property type="protein sequence ID" value="SSA40465.1"/>
    <property type="molecule type" value="Genomic_DNA"/>
</dbReference>
<dbReference type="Proteomes" id="UP000250222">
    <property type="component" value="Unassembled WGS sequence"/>
</dbReference>
<evidence type="ECO:0000256" key="1">
    <source>
        <dbReference type="SAM" id="MobiDB-lite"/>
    </source>
</evidence>
<organism evidence="2 3">
    <name type="scientific">Georgenia satyanarayanai</name>
    <dbReference type="NCBI Taxonomy" id="860221"/>
    <lineage>
        <taxon>Bacteria</taxon>
        <taxon>Bacillati</taxon>
        <taxon>Actinomycetota</taxon>
        <taxon>Actinomycetes</taxon>
        <taxon>Micrococcales</taxon>
        <taxon>Bogoriellaceae</taxon>
        <taxon>Georgenia</taxon>
    </lineage>
</organism>
<name>A0A2Y9A8E4_9MICO</name>
<feature type="compositionally biased region" description="Basic and acidic residues" evidence="1">
    <location>
        <begin position="22"/>
        <end position="34"/>
    </location>
</feature>
<proteinExistence type="predicted"/>
<sequence length="62" mass="6460">MSESTAGDVPVENPQHASAPETPDRAAPETREDTPDLTGAVPAQGEPRDDPDADGEDRFDAG</sequence>
<feature type="compositionally biased region" description="Basic and acidic residues" evidence="1">
    <location>
        <begin position="46"/>
        <end position="62"/>
    </location>
</feature>
<dbReference type="RefSeq" id="WP_110852066.1">
    <property type="nucleotide sequence ID" value="NZ_QKLZ01000004.1"/>
</dbReference>
<feature type="region of interest" description="Disordered" evidence="1">
    <location>
        <begin position="1"/>
        <end position="62"/>
    </location>
</feature>
<accession>A0A2Y9A8E4</accession>
<gene>
    <name evidence="2" type="ORF">SAMN05216184_104151</name>
</gene>
<reference evidence="2 3" key="1">
    <citation type="submission" date="2016-10" db="EMBL/GenBank/DDBJ databases">
        <authorList>
            <person name="Cai Z."/>
        </authorList>
    </citation>
    <scope>NUCLEOTIDE SEQUENCE [LARGE SCALE GENOMIC DNA]</scope>
    <source>
        <strain evidence="2 3">CGMCC 1.10826</strain>
    </source>
</reference>
<keyword evidence="3" id="KW-1185">Reference proteome</keyword>
<evidence type="ECO:0000313" key="3">
    <source>
        <dbReference type="Proteomes" id="UP000250222"/>
    </source>
</evidence>